<evidence type="ECO:0000313" key="2">
    <source>
        <dbReference type="EMBL" id="MFL2030139.1"/>
    </source>
</evidence>
<keyword evidence="1" id="KW-1133">Transmembrane helix</keyword>
<reference evidence="2 3" key="1">
    <citation type="submission" date="2024-08" db="EMBL/GenBank/DDBJ databases">
        <authorList>
            <person name="Arias E."/>
        </authorList>
    </citation>
    <scope>NUCLEOTIDE SEQUENCE [LARGE SCALE GENOMIC DNA]</scope>
    <source>
        <strain evidence="2 3">FAM 25317</strain>
    </source>
</reference>
<keyword evidence="3" id="KW-1185">Reference proteome</keyword>
<organism evidence="2 3">
    <name type="scientific">Loigolactobacillus zhaoyuanensis</name>
    <dbReference type="NCBI Taxonomy" id="2486017"/>
    <lineage>
        <taxon>Bacteria</taxon>
        <taxon>Bacillati</taxon>
        <taxon>Bacillota</taxon>
        <taxon>Bacilli</taxon>
        <taxon>Lactobacillales</taxon>
        <taxon>Lactobacillaceae</taxon>
        <taxon>Loigolactobacillus</taxon>
    </lineage>
</organism>
<feature type="transmembrane region" description="Helical" evidence="1">
    <location>
        <begin position="83"/>
        <end position="106"/>
    </location>
</feature>
<gene>
    <name evidence="2" type="ORF">ACEN34_11005</name>
</gene>
<dbReference type="Proteomes" id="UP001625389">
    <property type="component" value="Unassembled WGS sequence"/>
</dbReference>
<name>A0ABW8UJS3_9LACO</name>
<protein>
    <recommendedName>
        <fullName evidence="4">DUF3899 domain-containing protein</fullName>
    </recommendedName>
</protein>
<accession>A0ABW8UJS3</accession>
<evidence type="ECO:0008006" key="4">
    <source>
        <dbReference type="Google" id="ProtNLM"/>
    </source>
</evidence>
<comment type="caution">
    <text evidence="2">The sequence shown here is derived from an EMBL/GenBank/DDBJ whole genome shotgun (WGS) entry which is preliminary data.</text>
</comment>
<feature type="transmembrane region" description="Helical" evidence="1">
    <location>
        <begin position="44"/>
        <end position="62"/>
    </location>
</feature>
<keyword evidence="1" id="KW-0812">Transmembrane</keyword>
<sequence>MRITLLIVLGISFVASVILCQLLLWQLVRLDAIARKIARPGLVSWLASSNQNMIGLFAYITLRRQHAIIAELDQPAERQHLKIRLTTSFVVMFSLFICLMGILFLWQ</sequence>
<proteinExistence type="predicted"/>
<keyword evidence="1" id="KW-0472">Membrane</keyword>
<evidence type="ECO:0000256" key="1">
    <source>
        <dbReference type="SAM" id="Phobius"/>
    </source>
</evidence>
<evidence type="ECO:0000313" key="3">
    <source>
        <dbReference type="Proteomes" id="UP001625389"/>
    </source>
</evidence>
<dbReference type="EMBL" id="JBGQPK010000062">
    <property type="protein sequence ID" value="MFL2030139.1"/>
    <property type="molecule type" value="Genomic_DNA"/>
</dbReference>
<dbReference type="RefSeq" id="WP_407137673.1">
    <property type="nucleotide sequence ID" value="NZ_JBGQPK010000062.1"/>
</dbReference>